<evidence type="ECO:0000313" key="2">
    <source>
        <dbReference type="EMBL" id="MBS2553807.1"/>
    </source>
</evidence>
<gene>
    <name evidence="2" type="ORF">KGQ19_43835</name>
</gene>
<protein>
    <submittedName>
        <fullName evidence="2">SIS domain-containing protein</fullName>
    </submittedName>
</protein>
<organism evidence="2 3">
    <name type="scientific">Catenulispora pinistramenti</name>
    <dbReference type="NCBI Taxonomy" id="2705254"/>
    <lineage>
        <taxon>Bacteria</taxon>
        <taxon>Bacillati</taxon>
        <taxon>Actinomycetota</taxon>
        <taxon>Actinomycetes</taxon>
        <taxon>Catenulisporales</taxon>
        <taxon>Catenulisporaceae</taxon>
        <taxon>Catenulispora</taxon>
    </lineage>
</organism>
<dbReference type="InterPro" id="IPR050099">
    <property type="entry name" value="SIS_GmhA/DiaA_subfam"/>
</dbReference>
<dbReference type="PROSITE" id="PS51464">
    <property type="entry name" value="SIS"/>
    <property type="match status" value="1"/>
</dbReference>
<dbReference type="PANTHER" id="PTHR30390">
    <property type="entry name" value="SEDOHEPTULOSE 7-PHOSPHATE ISOMERASE / DNAA INITIATOR-ASSOCIATING FACTOR FOR REPLICATION INITIATION"/>
    <property type="match status" value="1"/>
</dbReference>
<reference evidence="2 3" key="1">
    <citation type="submission" date="2020-02" db="EMBL/GenBank/DDBJ databases">
        <title>Acidophilic actinobacteria isolated from forest soil.</title>
        <authorList>
            <person name="Golinska P."/>
        </authorList>
    </citation>
    <scope>NUCLEOTIDE SEQUENCE [LARGE SCALE GENOMIC DNA]</scope>
    <source>
        <strain evidence="2 3">NL8</strain>
    </source>
</reference>
<dbReference type="Gene3D" id="3.40.50.10490">
    <property type="entry name" value="Glucose-6-phosphate isomerase like protein, domain 1"/>
    <property type="match status" value="1"/>
</dbReference>
<dbReference type="NCBIfam" id="NF002805">
    <property type="entry name" value="PRK02947.1"/>
    <property type="match status" value="1"/>
</dbReference>
<accession>A0ABS5L665</accession>
<comment type="caution">
    <text evidence="2">The sequence shown here is derived from an EMBL/GenBank/DDBJ whole genome shotgun (WGS) entry which is preliminary data.</text>
</comment>
<proteinExistence type="predicted"/>
<dbReference type="Pfam" id="PF13580">
    <property type="entry name" value="SIS_2"/>
    <property type="match status" value="1"/>
</dbReference>
<dbReference type="RefSeq" id="WP_212020738.1">
    <property type="nucleotide sequence ID" value="NZ_JAAFYZ010000287.1"/>
</dbReference>
<keyword evidence="3" id="KW-1185">Reference proteome</keyword>
<dbReference type="SUPFAM" id="SSF53697">
    <property type="entry name" value="SIS domain"/>
    <property type="match status" value="1"/>
</dbReference>
<evidence type="ECO:0000259" key="1">
    <source>
        <dbReference type="PROSITE" id="PS51464"/>
    </source>
</evidence>
<dbReference type="PANTHER" id="PTHR30390:SF7">
    <property type="entry name" value="PHOSPHOHEPTOSE ISOMERASE"/>
    <property type="match status" value="1"/>
</dbReference>
<dbReference type="InterPro" id="IPR046348">
    <property type="entry name" value="SIS_dom_sf"/>
</dbReference>
<sequence length="257" mass="27127">MESLPPELSPTGYLAEVRRVLEHIEKTQLDAVAAAGALVADSIANEGVLQAFGTGHSEALAMEVAGRAGGFVPSNKLALRDLILFGGEPVDFLNDPKIERREGLAERIYELAPVEPQDVFIIASNSGGNGVIVDLAEHVTSLGHKLIAVTSLEHTARITSRHSSGKRLKDFADVVLDNGAPYGDSVLPLPSFGANVCGISSVGNAVLAQAMIAESIRLLAERGIQAPIYLSANAIGTDTHNDELEARYAGRIRRSAS</sequence>
<dbReference type="Proteomes" id="UP000730482">
    <property type="component" value="Unassembled WGS sequence"/>
</dbReference>
<feature type="domain" description="SIS" evidence="1">
    <location>
        <begin position="39"/>
        <end position="229"/>
    </location>
</feature>
<dbReference type="EMBL" id="JAAFYZ010000287">
    <property type="protein sequence ID" value="MBS2553807.1"/>
    <property type="molecule type" value="Genomic_DNA"/>
</dbReference>
<evidence type="ECO:0000313" key="3">
    <source>
        <dbReference type="Proteomes" id="UP000730482"/>
    </source>
</evidence>
<dbReference type="InterPro" id="IPR001347">
    <property type="entry name" value="SIS_dom"/>
</dbReference>
<name>A0ABS5L665_9ACTN</name>